<organism evidence="3 4">
    <name type="scientific">Amycolatopsis albidoflavus</name>
    <dbReference type="NCBI Taxonomy" id="102226"/>
    <lineage>
        <taxon>Bacteria</taxon>
        <taxon>Bacillati</taxon>
        <taxon>Actinomycetota</taxon>
        <taxon>Actinomycetes</taxon>
        <taxon>Pseudonocardiales</taxon>
        <taxon>Pseudonocardiaceae</taxon>
        <taxon>Amycolatopsis</taxon>
    </lineage>
</organism>
<dbReference type="RefSeq" id="WP_344277916.1">
    <property type="nucleotide sequence ID" value="NZ_BAAAHV010000013.1"/>
</dbReference>
<gene>
    <name evidence="3" type="ORF">ACFSUT_05335</name>
</gene>
<reference evidence="4" key="1">
    <citation type="journal article" date="2019" name="Int. J. Syst. Evol. Microbiol.">
        <title>The Global Catalogue of Microorganisms (GCM) 10K type strain sequencing project: providing services to taxonomists for standard genome sequencing and annotation.</title>
        <authorList>
            <consortium name="The Broad Institute Genomics Platform"/>
            <consortium name="The Broad Institute Genome Sequencing Center for Infectious Disease"/>
            <person name="Wu L."/>
            <person name="Ma J."/>
        </authorList>
    </citation>
    <scope>NUCLEOTIDE SEQUENCE [LARGE SCALE GENOMIC DNA]</scope>
    <source>
        <strain evidence="4">CGMCC 4.7638</strain>
    </source>
</reference>
<feature type="compositionally biased region" description="Low complexity" evidence="1">
    <location>
        <begin position="633"/>
        <end position="643"/>
    </location>
</feature>
<comment type="caution">
    <text evidence="3">The sequence shown here is derived from an EMBL/GenBank/DDBJ whole genome shotgun (WGS) entry which is preliminary data.</text>
</comment>
<protein>
    <submittedName>
        <fullName evidence="3">FAD/NAD(P)-binding protein</fullName>
    </submittedName>
</protein>
<evidence type="ECO:0000313" key="3">
    <source>
        <dbReference type="EMBL" id="MFD2479685.1"/>
    </source>
</evidence>
<dbReference type="InterPro" id="IPR052189">
    <property type="entry name" value="L-asp_N-monooxygenase_NS-form"/>
</dbReference>
<dbReference type="SUPFAM" id="SSF51905">
    <property type="entry name" value="FAD/NAD(P)-binding domain"/>
    <property type="match status" value="1"/>
</dbReference>
<dbReference type="Proteomes" id="UP001597542">
    <property type="component" value="Unassembled WGS sequence"/>
</dbReference>
<dbReference type="Pfam" id="PF13454">
    <property type="entry name" value="NAD_binding_9"/>
    <property type="match status" value="1"/>
</dbReference>
<proteinExistence type="predicted"/>
<evidence type="ECO:0000256" key="1">
    <source>
        <dbReference type="SAM" id="MobiDB-lite"/>
    </source>
</evidence>
<feature type="domain" description="FAD-dependent urate hydroxylase HpyO/Asp monooxygenase CreE-like FAD/NAD(P)-binding" evidence="2">
    <location>
        <begin position="13"/>
        <end position="187"/>
    </location>
</feature>
<feature type="region of interest" description="Disordered" evidence="1">
    <location>
        <begin position="633"/>
        <end position="652"/>
    </location>
</feature>
<evidence type="ECO:0000259" key="2">
    <source>
        <dbReference type="Pfam" id="PF13454"/>
    </source>
</evidence>
<dbReference type="PANTHER" id="PTHR40254">
    <property type="entry name" value="BLR0577 PROTEIN"/>
    <property type="match status" value="1"/>
</dbReference>
<accession>A0ABW5HT43</accession>
<dbReference type="PANTHER" id="PTHR40254:SF1">
    <property type="entry name" value="BLR0577 PROTEIN"/>
    <property type="match status" value="1"/>
</dbReference>
<evidence type="ECO:0000313" key="4">
    <source>
        <dbReference type="Proteomes" id="UP001597542"/>
    </source>
</evidence>
<sequence>MSAGPQENRVRIAIVGAGPKGTMLVNRFAAYAASKAGALELEIDVVEPFAPGSGRVWRRDQPWSLLTNTTASEATVFPLGPPSLTGPSVHGWAVMLREGLIDGSPEQCREYAATVGPRTAVSRAFYGAYLEWAFRFLVRQASGTVRIRVHQGSAVSIADLTDGSQRLTVDNGVGVLDVDAVVLAQGHYAVGAARLERAKASAAQALGLVHVPPMPAAEADLSGIRAGESVLLEGLGLSFYDYVTLLTTGRGGQFRSDARNLRYQPSGEEPVIYAGSRRGMPYPVRADFSPAGEQPFVPRFLTEAAVVALRESGPGIRDFTRDVWPLLAKEVEWAFYSVQYTQLHGTRGFEDFSARYAATDWDSPGMHELITGLFPQRWMQWDWDRDAKPSAGRRFRDPVEFGGFAADYHRAVLDEAAAGVTRSPRRAATAALRRLREPVRLAVSHHGIAGSSYRRDVENWFDGLSKFLVWGPPPVRVEELLALLEAGVVHLIGPQTRVTLDRTSAAFTAESPMVDRSRVTARVLIDARLPATDVRNATDPLIASMRAAGDCRPHLISDAATPPGYLVGSLDVTENTFSLVRRDGQAHPRRFAYGVPLRGILGPFGTALPAVVEHCDAIVATACTVRAATSPAAATAKTKVGTTPRSAVPHDALGRPHAASMAFLAERHGEIS</sequence>
<name>A0ABW5HT43_9PSEU</name>
<dbReference type="InterPro" id="IPR036188">
    <property type="entry name" value="FAD/NAD-bd_sf"/>
</dbReference>
<dbReference type="EMBL" id="JBHUKQ010000004">
    <property type="protein sequence ID" value="MFD2479685.1"/>
    <property type="molecule type" value="Genomic_DNA"/>
</dbReference>
<dbReference type="InterPro" id="IPR038732">
    <property type="entry name" value="HpyO/CreE_NAD-binding"/>
</dbReference>
<keyword evidence="4" id="KW-1185">Reference proteome</keyword>